<gene>
    <name evidence="1" type="ORF">J2S19_000938</name>
</gene>
<protein>
    <submittedName>
        <fullName evidence="1">Uncharacterized protein</fullName>
    </submittedName>
</protein>
<name>A0ABT9ZCZ3_9BACI</name>
<evidence type="ECO:0000313" key="1">
    <source>
        <dbReference type="EMBL" id="MDQ0229686.1"/>
    </source>
</evidence>
<dbReference type="EMBL" id="JAUSUD010000003">
    <property type="protein sequence ID" value="MDQ0229686.1"/>
    <property type="molecule type" value="Genomic_DNA"/>
</dbReference>
<proteinExistence type="predicted"/>
<accession>A0ABT9ZCZ3</accession>
<organism evidence="1 2">
    <name type="scientific">Metabacillus malikii</name>
    <dbReference type="NCBI Taxonomy" id="1504265"/>
    <lineage>
        <taxon>Bacteria</taxon>
        <taxon>Bacillati</taxon>
        <taxon>Bacillota</taxon>
        <taxon>Bacilli</taxon>
        <taxon>Bacillales</taxon>
        <taxon>Bacillaceae</taxon>
        <taxon>Metabacillus</taxon>
    </lineage>
</organism>
<reference evidence="1 2" key="1">
    <citation type="submission" date="2023-07" db="EMBL/GenBank/DDBJ databases">
        <title>Genomic Encyclopedia of Type Strains, Phase IV (KMG-IV): sequencing the most valuable type-strain genomes for metagenomic binning, comparative biology and taxonomic classification.</title>
        <authorList>
            <person name="Goeker M."/>
        </authorList>
    </citation>
    <scope>NUCLEOTIDE SEQUENCE [LARGE SCALE GENOMIC DNA]</scope>
    <source>
        <strain evidence="1 2">DSM 29005</strain>
    </source>
</reference>
<sequence length="59" mass="6837">MPYEARQPSVSAEMVPIHTKRIALKDGRKDKVIVPFCSHAERLFVLLVYYYLDNNIGSR</sequence>
<evidence type="ECO:0000313" key="2">
    <source>
        <dbReference type="Proteomes" id="UP001234495"/>
    </source>
</evidence>
<comment type="caution">
    <text evidence="1">The sequence shown here is derived from an EMBL/GenBank/DDBJ whole genome shotgun (WGS) entry which is preliminary data.</text>
</comment>
<keyword evidence="2" id="KW-1185">Reference proteome</keyword>
<dbReference type="Proteomes" id="UP001234495">
    <property type="component" value="Unassembled WGS sequence"/>
</dbReference>